<dbReference type="GO" id="GO:0005886">
    <property type="term" value="C:plasma membrane"/>
    <property type="evidence" value="ECO:0007669"/>
    <property type="project" value="UniProtKB-SubCell"/>
</dbReference>
<dbReference type="PANTHER" id="PTHR27000:SF803">
    <property type="entry name" value="RECEPTOR-LIKE PROTEIN 45"/>
    <property type="match status" value="1"/>
</dbReference>
<dbReference type="InterPro" id="IPR032675">
    <property type="entry name" value="LRR_dom_sf"/>
</dbReference>
<evidence type="ECO:0000256" key="7">
    <source>
        <dbReference type="ARBA" id="ARBA00022737"/>
    </source>
</evidence>
<comment type="caution">
    <text evidence="14">The sequence shown here is derived from an EMBL/GenBank/DDBJ whole genome shotgun (WGS) entry which is preliminary data.</text>
</comment>
<dbReference type="Pfam" id="PF00560">
    <property type="entry name" value="LRR_1"/>
    <property type="match status" value="2"/>
</dbReference>
<feature type="domain" description="Leucine-rich repeat-containing N-terminal plant-type" evidence="12">
    <location>
        <begin position="103"/>
        <end position="142"/>
    </location>
</feature>
<sequence length="1226" mass="134789">MGVGFGYGLKINYSRTLGWTEMAPSGSNLRPKGPNSNSFYFSYQWMANVGRDSGTINADTSASSFGEDGDFSIGDDSLTPSFPKLHHALIDVALVSAKCQIDQQSLLLQLKKSLTFVQSPSEELANWTSSTDCCDWDGITCDEGGLGRVVGLDLSNKSISGGLDNSSELFNLQFLRSLNLSFNNFNTTLPVRFANLTDLVSLKLSNAGFVGQIPIEISKLTRLVSLDLSTLYFPGVISLKLEKPNLATVVQNLTQLRELHLDGVNISAHGKDWCHALSSSLPNLKVLSMSNCFLSGPIDASLAKLQSLSIIRLSGNNLSAPVPEFFANYSKLIALQLSFCDLNGIFPQTIFQVPTLEILDLSLNKFLQGSLPEFRQNLSLQTLMLSDTSFSGRLPQSIGNLGKLSRIELANHNFAGPIPNSIANLTQLFYLDLSSNMFTGPIPSFRMSKNLTHVDLSHNQLTSEIPSSHWEGLLNLAFVDLAYNKFNGSIPWSLFAIPSLQMMFLSNNRFGGQVPEFPNVSSSLLDTLDLSSNKLEGPIPSSVFGLAKLNVLKLSSNKLNGTMQLHWIQKLPDLTVLDLSYNNLTVNAAGSNSTESSLAQIKKLRLASCNLRMFPDLNHQSNLFHLDLSDNQITGLLPGWISALDFLQYLNLSCNLLVGIEKPLSLPSLSILDLHSNQLQGSIPVPPRFITYVDYSSNNFTSSIPHNIGNYLNFTFFFSLSNNKLTGEIPQSICTASWLQVLDLSNNSLSGIMWDCLIEKIETLGVLNLRRNNFSGNIPDKFPSTCGLKTLDLSGNSLQGQVPKSLAKCTSLEVLDLGNNQINDTFPCLLKSISSFLVLVLRHNKFHGHIGCPQINGTWPYIQIVDIASNNFTGNLPQISLKTWEGMMRDGHGTPGHIKFEPLRITGGLYYQDSITVTIKGLELELVKILTIFTSADFSNNNFDGPIPDAIGQFQALYLLNLSHNALTGQIPSSLGKLSQLESLDLSFNHLNGAIPRQLANLTFLSFLNLSENQLVGRIPTGPQFQTFSPDSFIDNEGLCGFPLNDNCSHESPLIVPIPSNSGIKDARIVAGELKEIEEGSHSGEEDKCGHELLVGWSLQLLKIKDQPWKAIKDIRWLSDKSLFVKEIQGYLGSHGDGGGDSATFEALLRERERKQKRREIGCGIGYGLKHNYSGTLVRAEMAPHGSNLRPKRPNSNSYFFSYRHSYTYMIIPYKASIIACANILV</sequence>
<evidence type="ECO:0000259" key="13">
    <source>
        <dbReference type="Pfam" id="PF23598"/>
    </source>
</evidence>
<evidence type="ECO:0008006" key="16">
    <source>
        <dbReference type="Google" id="ProtNLM"/>
    </source>
</evidence>
<dbReference type="Proteomes" id="UP001314170">
    <property type="component" value="Unassembled WGS sequence"/>
</dbReference>
<evidence type="ECO:0000313" key="14">
    <source>
        <dbReference type="EMBL" id="CAK7343844.1"/>
    </source>
</evidence>
<evidence type="ECO:0000313" key="15">
    <source>
        <dbReference type="Proteomes" id="UP001314170"/>
    </source>
</evidence>
<evidence type="ECO:0000256" key="3">
    <source>
        <dbReference type="ARBA" id="ARBA00022475"/>
    </source>
</evidence>
<keyword evidence="3" id="KW-1003">Cell membrane</keyword>
<dbReference type="PANTHER" id="PTHR27000">
    <property type="entry name" value="LEUCINE-RICH REPEAT RECEPTOR-LIKE PROTEIN KINASE FAMILY PROTEIN-RELATED"/>
    <property type="match status" value="1"/>
</dbReference>
<protein>
    <recommendedName>
        <fullName evidence="16">Leucine-rich repeat-containing N-terminal plant-type domain-containing protein</fullName>
    </recommendedName>
</protein>
<keyword evidence="9" id="KW-0472">Membrane</keyword>
<evidence type="ECO:0000259" key="12">
    <source>
        <dbReference type="Pfam" id="PF08263"/>
    </source>
</evidence>
<reference evidence="14 15" key="1">
    <citation type="submission" date="2024-01" db="EMBL/GenBank/DDBJ databases">
        <authorList>
            <person name="Waweru B."/>
        </authorList>
    </citation>
    <scope>NUCLEOTIDE SEQUENCE [LARGE SCALE GENOMIC DNA]</scope>
</reference>
<keyword evidence="7" id="KW-0677">Repeat</keyword>
<comment type="subcellular location">
    <subcellularLocation>
        <location evidence="1">Cell membrane</location>
        <topology evidence="1">Single-pass type I membrane protein</topology>
    </subcellularLocation>
</comment>
<dbReference type="InterPro" id="IPR013210">
    <property type="entry name" value="LRR_N_plant-typ"/>
</dbReference>
<organism evidence="14 15">
    <name type="scientific">Dovyalis caffra</name>
    <dbReference type="NCBI Taxonomy" id="77055"/>
    <lineage>
        <taxon>Eukaryota</taxon>
        <taxon>Viridiplantae</taxon>
        <taxon>Streptophyta</taxon>
        <taxon>Embryophyta</taxon>
        <taxon>Tracheophyta</taxon>
        <taxon>Spermatophyta</taxon>
        <taxon>Magnoliopsida</taxon>
        <taxon>eudicotyledons</taxon>
        <taxon>Gunneridae</taxon>
        <taxon>Pentapetalae</taxon>
        <taxon>rosids</taxon>
        <taxon>fabids</taxon>
        <taxon>Malpighiales</taxon>
        <taxon>Salicaceae</taxon>
        <taxon>Flacourtieae</taxon>
        <taxon>Dovyalis</taxon>
    </lineage>
</organism>
<dbReference type="InterPro" id="IPR055414">
    <property type="entry name" value="LRR_R13L4/SHOC2-like"/>
</dbReference>
<evidence type="ECO:0000256" key="8">
    <source>
        <dbReference type="ARBA" id="ARBA00022989"/>
    </source>
</evidence>
<comment type="similarity">
    <text evidence="2">Belongs to the RLP family.</text>
</comment>
<dbReference type="SUPFAM" id="SSF52047">
    <property type="entry name" value="RNI-like"/>
    <property type="match status" value="1"/>
</dbReference>
<feature type="domain" description="Disease resistance R13L4/SHOC-2-like LRR" evidence="13">
    <location>
        <begin position="167"/>
        <end position="362"/>
    </location>
</feature>
<evidence type="ECO:0000256" key="2">
    <source>
        <dbReference type="ARBA" id="ARBA00009592"/>
    </source>
</evidence>
<keyword evidence="11" id="KW-0325">Glycoprotein</keyword>
<evidence type="ECO:0000256" key="1">
    <source>
        <dbReference type="ARBA" id="ARBA00004251"/>
    </source>
</evidence>
<dbReference type="PRINTS" id="PR00019">
    <property type="entry name" value="LEURICHRPT"/>
</dbReference>
<proteinExistence type="inferred from homology"/>
<dbReference type="FunFam" id="3.80.10.10:FF:000111">
    <property type="entry name" value="LRR receptor-like serine/threonine-protein kinase ERECTA"/>
    <property type="match status" value="1"/>
</dbReference>
<dbReference type="Pfam" id="PF23598">
    <property type="entry name" value="LRR_14"/>
    <property type="match status" value="1"/>
</dbReference>
<name>A0AAV1S169_9ROSI</name>
<keyword evidence="8" id="KW-1133">Transmembrane helix</keyword>
<keyword evidence="4" id="KW-0433">Leucine-rich repeat</keyword>
<dbReference type="InterPro" id="IPR003591">
    <property type="entry name" value="Leu-rich_rpt_typical-subtyp"/>
</dbReference>
<dbReference type="Gene3D" id="3.80.10.10">
    <property type="entry name" value="Ribonuclease Inhibitor"/>
    <property type="match status" value="5"/>
</dbReference>
<evidence type="ECO:0000256" key="6">
    <source>
        <dbReference type="ARBA" id="ARBA00022729"/>
    </source>
</evidence>
<keyword evidence="6" id="KW-0732">Signal</keyword>
<dbReference type="Pfam" id="PF08263">
    <property type="entry name" value="LRRNT_2"/>
    <property type="match status" value="1"/>
</dbReference>
<evidence type="ECO:0000256" key="11">
    <source>
        <dbReference type="ARBA" id="ARBA00023180"/>
    </source>
</evidence>
<keyword evidence="15" id="KW-1185">Reference proteome</keyword>
<evidence type="ECO:0000256" key="10">
    <source>
        <dbReference type="ARBA" id="ARBA00023170"/>
    </source>
</evidence>
<keyword evidence="10" id="KW-0675">Receptor</keyword>
<keyword evidence="5" id="KW-0812">Transmembrane</keyword>
<accession>A0AAV1S169</accession>
<dbReference type="EMBL" id="CAWUPB010001160">
    <property type="protein sequence ID" value="CAK7343844.1"/>
    <property type="molecule type" value="Genomic_DNA"/>
</dbReference>
<gene>
    <name evidence="14" type="ORF">DCAF_LOCUS17519</name>
</gene>
<evidence type="ECO:0000256" key="5">
    <source>
        <dbReference type="ARBA" id="ARBA00022692"/>
    </source>
</evidence>
<dbReference type="FunFam" id="3.80.10.10:FF:000095">
    <property type="entry name" value="LRR receptor-like serine/threonine-protein kinase GSO1"/>
    <property type="match status" value="2"/>
</dbReference>
<evidence type="ECO:0000256" key="9">
    <source>
        <dbReference type="ARBA" id="ARBA00023136"/>
    </source>
</evidence>
<dbReference type="PROSITE" id="PS51450">
    <property type="entry name" value="LRR"/>
    <property type="match status" value="1"/>
</dbReference>
<dbReference type="SUPFAM" id="SSF52058">
    <property type="entry name" value="L domain-like"/>
    <property type="match status" value="2"/>
</dbReference>
<dbReference type="AlphaFoldDB" id="A0AAV1S169"/>
<evidence type="ECO:0000256" key="4">
    <source>
        <dbReference type="ARBA" id="ARBA00022614"/>
    </source>
</evidence>
<dbReference type="InterPro" id="IPR001611">
    <property type="entry name" value="Leu-rich_rpt"/>
</dbReference>
<dbReference type="Pfam" id="PF13855">
    <property type="entry name" value="LRR_8"/>
    <property type="match status" value="5"/>
</dbReference>
<dbReference type="SMART" id="SM00369">
    <property type="entry name" value="LRR_TYP"/>
    <property type="match status" value="9"/>
</dbReference>